<evidence type="ECO:0000313" key="1">
    <source>
        <dbReference type="Proteomes" id="UP000887574"/>
    </source>
</evidence>
<accession>A0A915E1L5</accession>
<dbReference type="AlphaFoldDB" id="A0A915E1L5"/>
<dbReference type="Proteomes" id="UP000887574">
    <property type="component" value="Unplaced"/>
</dbReference>
<proteinExistence type="predicted"/>
<protein>
    <submittedName>
        <fullName evidence="2">Uncharacterized protein</fullName>
    </submittedName>
</protein>
<name>A0A915E1L5_9BILA</name>
<keyword evidence="1" id="KW-1185">Reference proteome</keyword>
<reference evidence="2" key="1">
    <citation type="submission" date="2022-11" db="UniProtKB">
        <authorList>
            <consortium name="WormBaseParasite"/>
        </authorList>
    </citation>
    <scope>IDENTIFICATION</scope>
</reference>
<dbReference type="WBParaSite" id="jg25229">
    <property type="protein sequence ID" value="jg25229"/>
    <property type="gene ID" value="jg25229"/>
</dbReference>
<evidence type="ECO:0000313" key="2">
    <source>
        <dbReference type="WBParaSite" id="jg25229"/>
    </source>
</evidence>
<organism evidence="1 2">
    <name type="scientific">Ditylenchus dipsaci</name>
    <dbReference type="NCBI Taxonomy" id="166011"/>
    <lineage>
        <taxon>Eukaryota</taxon>
        <taxon>Metazoa</taxon>
        <taxon>Ecdysozoa</taxon>
        <taxon>Nematoda</taxon>
        <taxon>Chromadorea</taxon>
        <taxon>Rhabditida</taxon>
        <taxon>Tylenchina</taxon>
        <taxon>Tylenchomorpha</taxon>
        <taxon>Sphaerularioidea</taxon>
        <taxon>Anguinidae</taxon>
        <taxon>Anguininae</taxon>
        <taxon>Ditylenchus</taxon>
    </lineage>
</organism>
<sequence>MPNYPQGTPDKPANLGCSGYSDCFVLLVSHVRIKGENVFALSLLATHMDAAFFRIDNFFMIFDCIKTESKYVK</sequence>